<evidence type="ECO:0000313" key="3">
    <source>
        <dbReference type="EMBL" id="AKD03255.1"/>
    </source>
</evidence>
<dbReference type="PATRIC" id="fig|400092.3.peg.2000"/>
<keyword evidence="1" id="KW-0813">Transport</keyword>
<dbReference type="Gene3D" id="2.170.130.10">
    <property type="entry name" value="TonB-dependent receptor, plug domain"/>
    <property type="match status" value="1"/>
</dbReference>
<dbReference type="KEGG" id="pko:PKOR_09095"/>
<protein>
    <recommendedName>
        <fullName evidence="2">TonB-dependent receptor plug domain-containing protein</fullName>
    </recommendedName>
</protein>
<evidence type="ECO:0000313" key="4">
    <source>
        <dbReference type="Proteomes" id="UP000033109"/>
    </source>
</evidence>
<comment type="similarity">
    <text evidence="1">Belongs to the TonB-dependent receptor family.</text>
</comment>
<comment type="subcellular location">
    <subcellularLocation>
        <location evidence="1">Cell outer membrane</location>
        <topology evidence="1">Multi-pass membrane protein</topology>
    </subcellularLocation>
</comment>
<keyword evidence="1" id="KW-0998">Cell outer membrane</keyword>
<dbReference type="InterPro" id="IPR012910">
    <property type="entry name" value="Plug_dom"/>
</dbReference>
<dbReference type="InterPro" id="IPR037066">
    <property type="entry name" value="Plug_dom_sf"/>
</dbReference>
<organism evidence="3 4">
    <name type="scientific">Pontibacter korlensis</name>
    <dbReference type="NCBI Taxonomy" id="400092"/>
    <lineage>
        <taxon>Bacteria</taxon>
        <taxon>Pseudomonadati</taxon>
        <taxon>Bacteroidota</taxon>
        <taxon>Cytophagia</taxon>
        <taxon>Cytophagales</taxon>
        <taxon>Hymenobacteraceae</taxon>
        <taxon>Pontibacter</taxon>
    </lineage>
</organism>
<keyword evidence="1" id="KW-1134">Transmembrane beta strand</keyword>
<dbReference type="EMBL" id="CP009621">
    <property type="protein sequence ID" value="AKD03255.1"/>
    <property type="molecule type" value="Genomic_DNA"/>
</dbReference>
<feature type="domain" description="TonB-dependent receptor plug" evidence="2">
    <location>
        <begin position="42"/>
        <end position="130"/>
    </location>
</feature>
<dbReference type="PANTHER" id="PTHR40980:SF4">
    <property type="entry name" value="TONB-DEPENDENT RECEPTOR-LIKE BETA-BARREL DOMAIN-CONTAINING PROTEIN"/>
    <property type="match status" value="1"/>
</dbReference>
<accession>A0A0E3ZG43</accession>
<sequence>MQAGSTHEVKVELEEEGVMGQEVVVLGDRLRSQAKALSQQRNNPNITVVSADQIGRFQDANIGDAVKRIPGVTMQNDQGEACDIIIRAMAPELNSVTLNGDRIPSVEGGNLRVQMDLIPSDMIQTGEVNKTLTRDIPPLRLVRPGGQNKGC</sequence>
<keyword evidence="1" id="KW-0472">Membrane</keyword>
<dbReference type="SUPFAM" id="SSF56935">
    <property type="entry name" value="Porins"/>
    <property type="match status" value="1"/>
</dbReference>
<dbReference type="InterPro" id="IPR039426">
    <property type="entry name" value="TonB-dep_rcpt-like"/>
</dbReference>
<dbReference type="HOGENOM" id="CLU_1729706_0_0_10"/>
<dbReference type="Proteomes" id="UP000033109">
    <property type="component" value="Chromosome"/>
</dbReference>
<keyword evidence="1" id="KW-0812">Transmembrane</keyword>
<proteinExistence type="inferred from homology"/>
<name>A0A0E3ZG43_9BACT</name>
<evidence type="ECO:0000259" key="2">
    <source>
        <dbReference type="Pfam" id="PF07715"/>
    </source>
</evidence>
<reference evidence="3 4" key="1">
    <citation type="journal article" date="2015" name="Sci. Rep.">
        <title>Unraveling adaptation of Pontibacter korlensis to radiation and infertility in desert through complete genome and comparative transcriptomic analysis.</title>
        <authorList>
            <person name="Dai J."/>
            <person name="Dai W."/>
            <person name="Qiu C."/>
            <person name="Yang Z."/>
            <person name="Zhang Y."/>
            <person name="Zhou M."/>
            <person name="Zhang L."/>
            <person name="Fang C."/>
            <person name="Gao Q."/>
            <person name="Yang Q."/>
            <person name="Li X."/>
            <person name="Wang Z."/>
            <person name="Wang Z."/>
            <person name="Jia Z."/>
            <person name="Chen X."/>
        </authorList>
    </citation>
    <scope>NUCLEOTIDE SEQUENCE [LARGE SCALE GENOMIC DNA]</scope>
    <source>
        <strain evidence="3 4">X14-1T</strain>
    </source>
</reference>
<keyword evidence="4" id="KW-1185">Reference proteome</keyword>
<dbReference type="PANTHER" id="PTHR40980">
    <property type="entry name" value="PLUG DOMAIN-CONTAINING PROTEIN"/>
    <property type="match status" value="1"/>
</dbReference>
<evidence type="ECO:0000256" key="1">
    <source>
        <dbReference type="PROSITE-ProRule" id="PRU01360"/>
    </source>
</evidence>
<gene>
    <name evidence="3" type="ORF">PKOR_09095</name>
</gene>
<dbReference type="STRING" id="400092.PKOR_09095"/>
<dbReference type="AlphaFoldDB" id="A0A0E3ZG43"/>
<dbReference type="PROSITE" id="PS52016">
    <property type="entry name" value="TONB_DEPENDENT_REC_3"/>
    <property type="match status" value="1"/>
</dbReference>
<dbReference type="GO" id="GO:0009279">
    <property type="term" value="C:cell outer membrane"/>
    <property type="evidence" value="ECO:0007669"/>
    <property type="project" value="UniProtKB-SubCell"/>
</dbReference>
<dbReference type="Pfam" id="PF07715">
    <property type="entry name" value="Plug"/>
    <property type="match status" value="1"/>
</dbReference>